<feature type="signal peptide" evidence="3">
    <location>
        <begin position="1"/>
        <end position="22"/>
    </location>
</feature>
<dbReference type="Gene3D" id="3.40.50.2300">
    <property type="match status" value="2"/>
</dbReference>
<dbReference type="InterPro" id="IPR028082">
    <property type="entry name" value="Peripla_BP_I"/>
</dbReference>
<gene>
    <name evidence="5" type="ORF">J27TS8_12280</name>
</gene>
<dbReference type="EMBL" id="BORC01000002">
    <property type="protein sequence ID" value="GIN61235.1"/>
    <property type="molecule type" value="Genomic_DNA"/>
</dbReference>
<dbReference type="SUPFAM" id="SSF53822">
    <property type="entry name" value="Periplasmic binding protein-like I"/>
    <property type="match status" value="1"/>
</dbReference>
<sequence length="371" mass="39774">MKKGFKVISFLFVAFFVVAFLAACNSSSTGGSSKGVSVGIVLPTKDEPRWVQDEQRFKDALADSEYTTEILFSQGSSAKEKENVETLLNKGIDVLIISPHDGEAAGAAVEAAKKDGVTVIAYDRLITNTDAVDYYVTFDSVAVGAAQAQYLVDNTNGSGVPLYLYAGAASDNNAFLFFEGAWSVLQPKIADGTFKIANSSEATALQDKSELTRDEMSKILGQVTTNWDPNEAINKAQTHLTAAGAEMKGDVAILAPNDGTSRSIADTFAADSEISSYIITGQDAEKASIQYIIDGKQSMTVFKDVRTLVKDAMGMAVEILDGKTPETTGTYDNGEIEVKAKQTDVIVVDQANVKEELIDSEYYEASEFTGL</sequence>
<dbReference type="Proteomes" id="UP000682111">
    <property type="component" value="Unassembled WGS sequence"/>
</dbReference>
<dbReference type="GO" id="GO:0030288">
    <property type="term" value="C:outer membrane-bounded periplasmic space"/>
    <property type="evidence" value="ECO:0007669"/>
    <property type="project" value="TreeGrafter"/>
</dbReference>
<dbReference type="InterPro" id="IPR050555">
    <property type="entry name" value="Bact_Solute-Bind_Prot2"/>
</dbReference>
<evidence type="ECO:0000313" key="6">
    <source>
        <dbReference type="Proteomes" id="UP000682111"/>
    </source>
</evidence>
<dbReference type="PANTHER" id="PTHR30036:SF1">
    <property type="entry name" value="D-XYLOSE-BINDING PERIPLASMIC PROTEIN"/>
    <property type="match status" value="1"/>
</dbReference>
<proteinExistence type="predicted"/>
<dbReference type="GO" id="GO:0030246">
    <property type="term" value="F:carbohydrate binding"/>
    <property type="evidence" value="ECO:0007669"/>
    <property type="project" value="TreeGrafter"/>
</dbReference>
<dbReference type="InterPro" id="IPR025997">
    <property type="entry name" value="SBP_2_dom"/>
</dbReference>
<dbReference type="RefSeq" id="WP_095310961.1">
    <property type="nucleotide sequence ID" value="NZ_BORC01000002.1"/>
</dbReference>
<name>A0A920BSM0_9BACI</name>
<reference evidence="5" key="1">
    <citation type="submission" date="2021-03" db="EMBL/GenBank/DDBJ databases">
        <title>Antimicrobial resistance genes in bacteria isolated from Japanese honey, and their potential for conferring macrolide and lincosamide resistance in the American foulbrood pathogen Paenibacillus larvae.</title>
        <authorList>
            <person name="Okamoto M."/>
            <person name="Kumagai M."/>
            <person name="Kanamori H."/>
            <person name="Takamatsu D."/>
        </authorList>
    </citation>
    <scope>NUCLEOTIDE SEQUENCE</scope>
    <source>
        <strain evidence="5">J27TS8</strain>
    </source>
</reference>
<feature type="domain" description="Periplasmic binding protein" evidence="4">
    <location>
        <begin position="38"/>
        <end position="323"/>
    </location>
</feature>
<keyword evidence="6" id="KW-1185">Reference proteome</keyword>
<evidence type="ECO:0000313" key="5">
    <source>
        <dbReference type="EMBL" id="GIN61235.1"/>
    </source>
</evidence>
<evidence type="ECO:0000256" key="3">
    <source>
        <dbReference type="SAM" id="SignalP"/>
    </source>
</evidence>
<dbReference type="Pfam" id="PF13407">
    <property type="entry name" value="Peripla_BP_4"/>
    <property type="match status" value="1"/>
</dbReference>
<comment type="subcellular location">
    <subcellularLocation>
        <location evidence="1">Cell envelope</location>
    </subcellularLocation>
</comment>
<feature type="chain" id="PRO_5039260470" evidence="3">
    <location>
        <begin position="23"/>
        <end position="371"/>
    </location>
</feature>
<protein>
    <submittedName>
        <fullName evidence="5">Sugar ABC transporter substrate-binding protein</fullName>
    </submittedName>
</protein>
<comment type="caution">
    <text evidence="5">The sequence shown here is derived from an EMBL/GenBank/DDBJ whole genome shotgun (WGS) entry which is preliminary data.</text>
</comment>
<organism evidence="5 6">
    <name type="scientific">Robertmurraya siralis</name>
    <dbReference type="NCBI Taxonomy" id="77777"/>
    <lineage>
        <taxon>Bacteria</taxon>
        <taxon>Bacillati</taxon>
        <taxon>Bacillota</taxon>
        <taxon>Bacilli</taxon>
        <taxon>Bacillales</taxon>
        <taxon>Bacillaceae</taxon>
        <taxon>Robertmurraya</taxon>
    </lineage>
</organism>
<evidence type="ECO:0000259" key="4">
    <source>
        <dbReference type="Pfam" id="PF13407"/>
    </source>
</evidence>
<dbReference type="PANTHER" id="PTHR30036">
    <property type="entry name" value="D-XYLOSE-BINDING PERIPLASMIC PROTEIN"/>
    <property type="match status" value="1"/>
</dbReference>
<dbReference type="AlphaFoldDB" id="A0A920BSM0"/>
<dbReference type="PROSITE" id="PS51257">
    <property type="entry name" value="PROKAR_LIPOPROTEIN"/>
    <property type="match status" value="1"/>
</dbReference>
<dbReference type="OrthoDB" id="9769193at2"/>
<evidence type="ECO:0000256" key="1">
    <source>
        <dbReference type="ARBA" id="ARBA00004196"/>
    </source>
</evidence>
<dbReference type="CDD" id="cd19994">
    <property type="entry name" value="PBP1_ChvE"/>
    <property type="match status" value="1"/>
</dbReference>
<accession>A0A920BSM0</accession>
<evidence type="ECO:0000256" key="2">
    <source>
        <dbReference type="ARBA" id="ARBA00022729"/>
    </source>
</evidence>
<keyword evidence="2 3" id="KW-0732">Signal</keyword>